<comment type="caution">
    <text evidence="1">The sequence shown here is derived from an EMBL/GenBank/DDBJ whole genome shotgun (WGS) entry which is preliminary data.</text>
</comment>
<dbReference type="OrthoDB" id="1493937at2"/>
<keyword evidence="2" id="KW-1185">Reference proteome</keyword>
<sequence>MTNLITILCSGFGLGFYIPGLLIERSLRNMGYNVDVEVFENLMMEEKKLQTDVSRKAYTANFAVAKASQRIPGDIRQSLDPFKKKDLIGRWEREGRSRFISLSGHWVHILDELKDRNNSIQADLLYVDSELSPSWKQLRKHKPNYAECYREIGLYDPQIKQTLFRIDVDGKEPLPISKRNARLVVHGGGWGIGTFREAVDELEQAGYSLDVVAYGPDEINDDSSDRRYFMNDPDWRTWQRSDEGVHTFPPFGQIINRKNMEFQFCREHHGLYKVLREAAAVISKPGAGALIDSLSSSTPLILLDPFGPHEEVNADIWVAEGFGIRYEAWRDTSFDKGVLERLHHNLVVKRKQYPDYAAYFAKGMSQLEGRI</sequence>
<proteinExistence type="predicted"/>
<organism evidence="1 2">
    <name type="scientific">Paenibacillus prosopidis</name>
    <dbReference type="NCBI Taxonomy" id="630520"/>
    <lineage>
        <taxon>Bacteria</taxon>
        <taxon>Bacillati</taxon>
        <taxon>Bacillota</taxon>
        <taxon>Bacilli</taxon>
        <taxon>Bacillales</taxon>
        <taxon>Paenibacillaceae</taxon>
        <taxon>Paenibacillus</taxon>
    </lineage>
</organism>
<dbReference type="EMBL" id="QPJD01000013">
    <property type="protein sequence ID" value="RCW43484.1"/>
    <property type="molecule type" value="Genomic_DNA"/>
</dbReference>
<evidence type="ECO:0000313" key="1">
    <source>
        <dbReference type="EMBL" id="RCW43484.1"/>
    </source>
</evidence>
<dbReference type="AlphaFoldDB" id="A0A368VPQ8"/>
<dbReference type="Proteomes" id="UP000252415">
    <property type="component" value="Unassembled WGS sequence"/>
</dbReference>
<evidence type="ECO:0000313" key="2">
    <source>
        <dbReference type="Proteomes" id="UP000252415"/>
    </source>
</evidence>
<evidence type="ECO:0008006" key="3">
    <source>
        <dbReference type="Google" id="ProtNLM"/>
    </source>
</evidence>
<reference evidence="1 2" key="1">
    <citation type="submission" date="2018-07" db="EMBL/GenBank/DDBJ databases">
        <title>Genomic Encyclopedia of Type Strains, Phase III (KMG-III): the genomes of soil and plant-associated and newly described type strains.</title>
        <authorList>
            <person name="Whitman W."/>
        </authorList>
    </citation>
    <scope>NUCLEOTIDE SEQUENCE [LARGE SCALE GENOMIC DNA]</scope>
    <source>
        <strain evidence="1 2">CECT 7506</strain>
    </source>
</reference>
<dbReference type="Gene3D" id="3.40.50.2000">
    <property type="entry name" value="Glycogen Phosphorylase B"/>
    <property type="match status" value="1"/>
</dbReference>
<gene>
    <name evidence="1" type="ORF">DFP97_113157</name>
</gene>
<protein>
    <recommendedName>
        <fullName evidence="3">UDP-glucuronosyltransferase</fullName>
    </recommendedName>
</protein>
<dbReference type="RefSeq" id="WP_114382065.1">
    <property type="nucleotide sequence ID" value="NZ_QPJD01000013.1"/>
</dbReference>
<accession>A0A368VPQ8</accession>
<name>A0A368VPQ8_9BACL</name>